<sequence>MAPSLPCLKRLKSASPWSVRRNIEKKEGMKSLAPPRVKHTRIETATSPGNSIVVSSDPKTSKCASRVLESGWFGHRSDLPSTTASEIIKSVLPLGMKPLDQGIQSQAKGIHSEFFPDKANPHLWRKVERARGIVTEEKIKTIKRHQVHRSLPLLRHQDPPQTPDYCISIMEEGEVLLISARLPTVGKCVLTEIKATNPTVPEESH</sequence>
<dbReference type="EMBL" id="JAUIZM010000007">
    <property type="protein sequence ID" value="KAK1374727.1"/>
    <property type="molecule type" value="Genomic_DNA"/>
</dbReference>
<evidence type="ECO:0000313" key="1">
    <source>
        <dbReference type="EMBL" id="KAK1374727.1"/>
    </source>
</evidence>
<evidence type="ECO:0000313" key="2">
    <source>
        <dbReference type="Proteomes" id="UP001237642"/>
    </source>
</evidence>
<organism evidence="1 2">
    <name type="scientific">Heracleum sosnowskyi</name>
    <dbReference type="NCBI Taxonomy" id="360622"/>
    <lineage>
        <taxon>Eukaryota</taxon>
        <taxon>Viridiplantae</taxon>
        <taxon>Streptophyta</taxon>
        <taxon>Embryophyta</taxon>
        <taxon>Tracheophyta</taxon>
        <taxon>Spermatophyta</taxon>
        <taxon>Magnoliopsida</taxon>
        <taxon>eudicotyledons</taxon>
        <taxon>Gunneridae</taxon>
        <taxon>Pentapetalae</taxon>
        <taxon>asterids</taxon>
        <taxon>campanulids</taxon>
        <taxon>Apiales</taxon>
        <taxon>Apiaceae</taxon>
        <taxon>Apioideae</taxon>
        <taxon>apioid superclade</taxon>
        <taxon>Tordylieae</taxon>
        <taxon>Tordyliinae</taxon>
        <taxon>Heracleum</taxon>
    </lineage>
</organism>
<comment type="caution">
    <text evidence="1">The sequence shown here is derived from an EMBL/GenBank/DDBJ whole genome shotgun (WGS) entry which is preliminary data.</text>
</comment>
<reference evidence="1" key="1">
    <citation type="submission" date="2023-02" db="EMBL/GenBank/DDBJ databases">
        <title>Genome of toxic invasive species Heracleum sosnowskyi carries increased number of genes despite the absence of recent whole-genome duplications.</title>
        <authorList>
            <person name="Schelkunov M."/>
            <person name="Shtratnikova V."/>
            <person name="Makarenko M."/>
            <person name="Klepikova A."/>
            <person name="Omelchenko D."/>
            <person name="Novikova G."/>
            <person name="Obukhova E."/>
            <person name="Bogdanov V."/>
            <person name="Penin A."/>
            <person name="Logacheva M."/>
        </authorList>
    </citation>
    <scope>NUCLEOTIDE SEQUENCE</scope>
    <source>
        <strain evidence="1">Hsosn_3</strain>
        <tissue evidence="1">Leaf</tissue>
    </source>
</reference>
<keyword evidence="2" id="KW-1185">Reference proteome</keyword>
<dbReference type="Proteomes" id="UP001237642">
    <property type="component" value="Unassembled WGS sequence"/>
</dbReference>
<name>A0AAD8HYC9_9APIA</name>
<dbReference type="AlphaFoldDB" id="A0AAD8HYC9"/>
<protein>
    <submittedName>
        <fullName evidence="1">Uncharacterized protein</fullName>
    </submittedName>
</protein>
<reference evidence="1" key="2">
    <citation type="submission" date="2023-05" db="EMBL/GenBank/DDBJ databases">
        <authorList>
            <person name="Schelkunov M.I."/>
        </authorList>
    </citation>
    <scope>NUCLEOTIDE SEQUENCE</scope>
    <source>
        <strain evidence="1">Hsosn_3</strain>
        <tissue evidence="1">Leaf</tissue>
    </source>
</reference>
<gene>
    <name evidence="1" type="ORF">POM88_030920</name>
</gene>
<proteinExistence type="predicted"/>
<accession>A0AAD8HYC9</accession>